<evidence type="ECO:0000313" key="2">
    <source>
        <dbReference type="EMBL" id="SPD60978.1"/>
    </source>
</evidence>
<dbReference type="Proteomes" id="UP000256710">
    <property type="component" value="Unassembled WGS sequence"/>
</dbReference>
<protein>
    <recommendedName>
        <fullName evidence="5">PAAR domain-containing protein</fullName>
    </recommendedName>
</protein>
<keyword evidence="4" id="KW-1185">Reference proteome</keyword>
<organism evidence="2 3">
    <name type="scientific">Cupriavidus neocaledonicus</name>
    <dbReference type="NCBI Taxonomy" id="1040979"/>
    <lineage>
        <taxon>Bacteria</taxon>
        <taxon>Pseudomonadati</taxon>
        <taxon>Pseudomonadota</taxon>
        <taxon>Betaproteobacteria</taxon>
        <taxon>Burkholderiales</taxon>
        <taxon>Burkholderiaceae</taxon>
        <taxon>Cupriavidus</taxon>
    </lineage>
</organism>
<dbReference type="InterPro" id="IPR008727">
    <property type="entry name" value="PAAR_motif"/>
</dbReference>
<proteinExistence type="predicted"/>
<dbReference type="AlphaFoldDB" id="A0A375HS00"/>
<name>A0A375HS00_9BURK</name>
<gene>
    <name evidence="1" type="ORF">CBM2605_B40023</name>
    <name evidence="2" type="ORF">CBM2607_MP21636</name>
</gene>
<evidence type="ECO:0000313" key="3">
    <source>
        <dbReference type="Proteomes" id="UP000255168"/>
    </source>
</evidence>
<geneLocation type="plasmid" evidence="3">
    <name>ii</name>
</geneLocation>
<dbReference type="EMBL" id="OFTC01000043">
    <property type="protein sequence ID" value="SOZ39692.1"/>
    <property type="molecule type" value="Genomic_DNA"/>
</dbReference>
<reference evidence="3 4" key="1">
    <citation type="submission" date="2018-01" db="EMBL/GenBank/DDBJ databases">
        <authorList>
            <person name="Clerissi C."/>
        </authorList>
    </citation>
    <scope>NUCLEOTIDE SEQUENCE [LARGE SCALE GENOMIC DNA]</scope>
    <source>
        <strain evidence="1">Cupriavidus taiwanensis STM 6082</strain>
        <strain evidence="2">Cupriavidus taiwanensis STM 6160</strain>
        <plasmid evidence="3">ii</plasmid>
        <plasmid evidence="2">II</plasmid>
    </source>
</reference>
<dbReference type="Pfam" id="PF05488">
    <property type="entry name" value="PAAR_motif"/>
    <property type="match status" value="1"/>
</dbReference>
<evidence type="ECO:0008006" key="5">
    <source>
        <dbReference type="Google" id="ProtNLM"/>
    </source>
</evidence>
<dbReference type="RefSeq" id="WP_204321160.1">
    <property type="nucleotide sequence ID" value="NZ_AQUR01000098.1"/>
</dbReference>
<dbReference type="Gene3D" id="2.60.200.60">
    <property type="match status" value="1"/>
</dbReference>
<dbReference type="EMBL" id="LT984807">
    <property type="protein sequence ID" value="SPD60978.1"/>
    <property type="molecule type" value="Genomic_DNA"/>
</dbReference>
<dbReference type="Proteomes" id="UP000255168">
    <property type="component" value="Plasmid II"/>
</dbReference>
<geneLocation type="plasmid" evidence="2">
    <name>II</name>
</geneLocation>
<evidence type="ECO:0000313" key="1">
    <source>
        <dbReference type="EMBL" id="SOZ39692.1"/>
    </source>
</evidence>
<accession>A0A375HS00</accession>
<sequence length="236" mass="25882">MFRFFVTYQQSTKKWNIRRSGQTAARLKTTTWLRETINQIFPIYGIKLHRYKRKSWPLRLVIMMKGIICRGDRTDHGGTVIQGFMNTESNGRAWAGVGHMVVCPRCKGTFPIIEGHAQITVDGIAVAMHGMRTACGAVLLASSSVTVAEHPLPGSAGTAYMTKSSAFAVAPTSDLHTDLFVLRDLSTGAPLANTDYAILRASGEFEYGRTNAQGHTHMLSTVAQAEGIDVYAEGMR</sequence>
<evidence type="ECO:0000313" key="4">
    <source>
        <dbReference type="Proteomes" id="UP000256710"/>
    </source>
</evidence>
<keyword evidence="2" id="KW-0614">Plasmid</keyword>
<dbReference type="CDD" id="cd14744">
    <property type="entry name" value="PAAR_CT_2"/>
    <property type="match status" value="1"/>
</dbReference>